<dbReference type="SUPFAM" id="SSF52540">
    <property type="entry name" value="P-loop containing nucleoside triphosphate hydrolases"/>
    <property type="match status" value="1"/>
</dbReference>
<dbReference type="EMBL" id="JAHRIM010052067">
    <property type="protein sequence ID" value="MEQ2269519.1"/>
    <property type="molecule type" value="Genomic_DNA"/>
</dbReference>
<dbReference type="Pfam" id="PF04548">
    <property type="entry name" value="AIG1"/>
    <property type="match status" value="1"/>
</dbReference>
<dbReference type="PANTHER" id="PTHR10903">
    <property type="entry name" value="GTPASE, IMAP FAMILY MEMBER-RELATED"/>
    <property type="match status" value="1"/>
</dbReference>
<evidence type="ECO:0000256" key="4">
    <source>
        <dbReference type="SAM" id="SignalP"/>
    </source>
</evidence>
<evidence type="ECO:0000256" key="2">
    <source>
        <dbReference type="ARBA" id="ARBA00022741"/>
    </source>
</evidence>
<reference evidence="6 7" key="1">
    <citation type="submission" date="2021-06" db="EMBL/GenBank/DDBJ databases">
        <authorList>
            <person name="Palmer J.M."/>
        </authorList>
    </citation>
    <scope>NUCLEOTIDE SEQUENCE [LARGE SCALE GENOMIC DNA]</scope>
    <source>
        <strain evidence="6 7">XR_2019</strain>
        <tissue evidence="6">Muscle</tissue>
    </source>
</reference>
<feature type="signal peptide" evidence="4">
    <location>
        <begin position="1"/>
        <end position="19"/>
    </location>
</feature>
<keyword evidence="3" id="KW-0342">GTP-binding</keyword>
<organism evidence="6 7">
    <name type="scientific">Xenotaenia resolanae</name>
    <dbReference type="NCBI Taxonomy" id="208358"/>
    <lineage>
        <taxon>Eukaryota</taxon>
        <taxon>Metazoa</taxon>
        <taxon>Chordata</taxon>
        <taxon>Craniata</taxon>
        <taxon>Vertebrata</taxon>
        <taxon>Euteleostomi</taxon>
        <taxon>Actinopterygii</taxon>
        <taxon>Neopterygii</taxon>
        <taxon>Teleostei</taxon>
        <taxon>Neoteleostei</taxon>
        <taxon>Acanthomorphata</taxon>
        <taxon>Ovalentaria</taxon>
        <taxon>Atherinomorphae</taxon>
        <taxon>Cyprinodontiformes</taxon>
        <taxon>Goodeidae</taxon>
        <taxon>Xenotaenia</taxon>
    </lineage>
</organism>
<feature type="chain" id="PRO_5045099293" description="AIG1-type G domain-containing protein" evidence="4">
    <location>
        <begin position="20"/>
        <end position="398"/>
    </location>
</feature>
<gene>
    <name evidence="6" type="ORF">XENORESO_005660</name>
</gene>
<dbReference type="InterPro" id="IPR006703">
    <property type="entry name" value="G_AIG1"/>
</dbReference>
<dbReference type="InterPro" id="IPR027417">
    <property type="entry name" value="P-loop_NTPase"/>
</dbReference>
<proteinExistence type="inferred from homology"/>
<keyword evidence="7" id="KW-1185">Reference proteome</keyword>
<feature type="non-terminal residue" evidence="6">
    <location>
        <position position="1"/>
    </location>
</feature>
<sequence>SHQVLVFCPLSAFLHRISCCSDLDCLWGISAQPPSCFLSLIFGPICSGAEPVMRVYETVLYKQEVMYVVLVHSPKFDKKFSKYPLLKDDPNAVCVYRDGRFIWRSEAMCETHWYELNIREDRNQMEARRLPNHQFYVWDHVTVALHVENTEKVLKFDVNKLRQNLKYCEEDNVTYRNDYTDLDVAKGPVSTLWPESPGPLEVERSLQLSYPVTGLKVVLAGSSGEETCSTGNAILRESSFKVSGLDSRKVTVDNLVVNIINTPAFSELQETEEKKETLDYIRLRGPELQAFLLVIKAQNITATEIRRAVKHFEGIFQKKALRRTMILFTYKDQTEPDIKNMPRKVQKILSEKVGNRYRVFNSTEQVEVEQVSDLLKEVKKMVTGSDEILQDFTQLQIK</sequence>
<keyword evidence="2" id="KW-0547">Nucleotide-binding</keyword>
<name>A0ABV0WKB3_9TELE</name>
<dbReference type="PANTHER" id="PTHR10903:SF184">
    <property type="entry name" value="GTP-BINDING PROTEIN A"/>
    <property type="match status" value="1"/>
</dbReference>
<evidence type="ECO:0000313" key="6">
    <source>
        <dbReference type="EMBL" id="MEQ2269519.1"/>
    </source>
</evidence>
<keyword evidence="4" id="KW-0732">Signal</keyword>
<evidence type="ECO:0000256" key="3">
    <source>
        <dbReference type="ARBA" id="ARBA00023134"/>
    </source>
</evidence>
<protein>
    <recommendedName>
        <fullName evidence="5">AIG1-type G domain-containing protein</fullName>
    </recommendedName>
</protein>
<comment type="similarity">
    <text evidence="1">Belongs to the TRAFAC class TrmE-Era-EngA-EngB-Septin-like GTPase superfamily. AIG1/Toc34/Toc159-like paraseptin GTPase family. IAN subfamily.</text>
</comment>
<evidence type="ECO:0000256" key="1">
    <source>
        <dbReference type="ARBA" id="ARBA00008535"/>
    </source>
</evidence>
<dbReference type="InterPro" id="IPR045058">
    <property type="entry name" value="GIMA/IAN/Toc"/>
</dbReference>
<comment type="caution">
    <text evidence="6">The sequence shown here is derived from an EMBL/GenBank/DDBJ whole genome shotgun (WGS) entry which is preliminary data.</text>
</comment>
<accession>A0ABV0WKB3</accession>
<dbReference type="Proteomes" id="UP001444071">
    <property type="component" value="Unassembled WGS sequence"/>
</dbReference>
<dbReference type="Gene3D" id="3.40.50.300">
    <property type="entry name" value="P-loop containing nucleotide triphosphate hydrolases"/>
    <property type="match status" value="1"/>
</dbReference>
<feature type="domain" description="AIG1-type G" evidence="5">
    <location>
        <begin position="216"/>
        <end position="386"/>
    </location>
</feature>
<evidence type="ECO:0000259" key="5">
    <source>
        <dbReference type="Pfam" id="PF04548"/>
    </source>
</evidence>
<evidence type="ECO:0000313" key="7">
    <source>
        <dbReference type="Proteomes" id="UP001444071"/>
    </source>
</evidence>